<dbReference type="Proteomes" id="UP000078560">
    <property type="component" value="Unassembled WGS sequence"/>
</dbReference>
<name>A0A1A8WC79_PLAOA</name>
<reference evidence="2" key="1">
    <citation type="submission" date="2016-05" db="EMBL/GenBank/DDBJ databases">
        <authorList>
            <person name="Naeem Raeece"/>
        </authorList>
    </citation>
    <scope>NUCLEOTIDE SEQUENCE [LARGE SCALE GENOMIC DNA]</scope>
</reference>
<dbReference type="AlphaFoldDB" id="A0A1A8WC79"/>
<protein>
    <submittedName>
        <fullName evidence="1">PIR Superfamily Protein</fullName>
    </submittedName>
</protein>
<gene>
    <name evidence="1" type="ORF">POVCU2_0062620</name>
</gene>
<dbReference type="InterPro" id="IPR008780">
    <property type="entry name" value="Plasmodium_Vir"/>
</dbReference>
<dbReference type="Pfam" id="PF05795">
    <property type="entry name" value="Plasmodium_Vir"/>
    <property type="match status" value="1"/>
</dbReference>
<accession>A0A1A8WC79</accession>
<organism evidence="1 2">
    <name type="scientific">Plasmodium ovale curtisi</name>
    <dbReference type="NCBI Taxonomy" id="864141"/>
    <lineage>
        <taxon>Eukaryota</taxon>
        <taxon>Sar</taxon>
        <taxon>Alveolata</taxon>
        <taxon>Apicomplexa</taxon>
        <taxon>Aconoidasida</taxon>
        <taxon>Haemosporida</taxon>
        <taxon>Plasmodiidae</taxon>
        <taxon>Plasmodium</taxon>
        <taxon>Plasmodium (Plasmodium)</taxon>
    </lineage>
</organism>
<evidence type="ECO:0000313" key="1">
    <source>
        <dbReference type="EMBL" id="SBS90619.1"/>
    </source>
</evidence>
<proteinExistence type="predicted"/>
<dbReference type="EMBL" id="FLQU01000973">
    <property type="protein sequence ID" value="SBS90619.1"/>
    <property type="molecule type" value="Genomic_DNA"/>
</dbReference>
<evidence type="ECO:0000313" key="2">
    <source>
        <dbReference type="Proteomes" id="UP000078560"/>
    </source>
</evidence>
<sequence length="402" mass="49284">MYFITLEDSCLKELVEDGDYVNSYHKYDNIVENIMHYVMYIGALNNKLQLILNGWNKLFQNSEKSYKNINYCDYLNYWLYDKVINNNLGPNIIRFLNNKWKTTNGIKDKLRYKMNKKNNQYCDYIRDSVKLYKEMKKENGSSIYTEDVMKFEEKFKNYELSFLNDNCPNKPVLKKLGEYKIYEDYNRRENIDDNCSYCDDLFMLKKYYLGINELCKMFARNLYEIKDKNDRKDRCEYLYYWIYDKIWKIFSNHSGFIRDNDAVVKLHNAGYNISSKIRMHDSYIHWNPENNFGEWKEEKYLHDFFKNSKYINCDESFDKEQCDNYFKYVFFIKGLYKRHIKSCCISRKFTPFGYFLHKKVLNKKQIEKNFYDEDIQNLSHHHRKRENTNSKSRRYRLAYNSV</sequence>